<evidence type="ECO:0000313" key="2">
    <source>
        <dbReference type="EMBL" id="MCD9561002.1"/>
    </source>
</evidence>
<gene>
    <name evidence="2" type="ORF">HAX54_019936</name>
</gene>
<name>A0ABS8US29_DATST</name>
<keyword evidence="3" id="KW-1185">Reference proteome</keyword>
<organism evidence="2 3">
    <name type="scientific">Datura stramonium</name>
    <name type="common">Jimsonweed</name>
    <name type="synonym">Common thornapple</name>
    <dbReference type="NCBI Taxonomy" id="4076"/>
    <lineage>
        <taxon>Eukaryota</taxon>
        <taxon>Viridiplantae</taxon>
        <taxon>Streptophyta</taxon>
        <taxon>Embryophyta</taxon>
        <taxon>Tracheophyta</taxon>
        <taxon>Spermatophyta</taxon>
        <taxon>Magnoliopsida</taxon>
        <taxon>eudicotyledons</taxon>
        <taxon>Gunneridae</taxon>
        <taxon>Pentapetalae</taxon>
        <taxon>asterids</taxon>
        <taxon>lamiids</taxon>
        <taxon>Solanales</taxon>
        <taxon>Solanaceae</taxon>
        <taxon>Solanoideae</taxon>
        <taxon>Datureae</taxon>
        <taxon>Datura</taxon>
    </lineage>
</organism>
<feature type="region of interest" description="Disordered" evidence="1">
    <location>
        <begin position="1"/>
        <end position="75"/>
    </location>
</feature>
<protein>
    <submittedName>
        <fullName evidence="2">Uncharacterized protein</fullName>
    </submittedName>
</protein>
<feature type="region of interest" description="Disordered" evidence="1">
    <location>
        <begin position="137"/>
        <end position="213"/>
    </location>
</feature>
<proteinExistence type="predicted"/>
<evidence type="ECO:0000256" key="1">
    <source>
        <dbReference type="SAM" id="MobiDB-lite"/>
    </source>
</evidence>
<sequence length="213" mass="22350">MAQESSSTPSTEGNQNPDNLILDTPVSSNPSSPSGTDIRNSPGSKMPTISCAPGNPSKITTPTTQEDDKTVDQEIGVVDGGRVTTKDVVEGHTKQGSDLSNETLFEGGLIESKEGTSNILQNEAEIIERFMTALETRAGEIGEKTPSAEGGRSDTGNEEGPFVQESREQSSQEAPTVTVSPKWDGTPTPPEVGINDARIPLAPAEDSSPTPND</sequence>
<dbReference type="Proteomes" id="UP000823775">
    <property type="component" value="Unassembled WGS sequence"/>
</dbReference>
<evidence type="ECO:0000313" key="3">
    <source>
        <dbReference type="Proteomes" id="UP000823775"/>
    </source>
</evidence>
<feature type="compositionally biased region" description="Polar residues" evidence="1">
    <location>
        <begin position="1"/>
        <end position="18"/>
    </location>
</feature>
<dbReference type="EMBL" id="JACEIK010002410">
    <property type="protein sequence ID" value="MCD9561002.1"/>
    <property type="molecule type" value="Genomic_DNA"/>
</dbReference>
<reference evidence="2 3" key="1">
    <citation type="journal article" date="2021" name="BMC Genomics">
        <title>Datura genome reveals duplications of psychoactive alkaloid biosynthetic genes and high mutation rate following tissue culture.</title>
        <authorList>
            <person name="Rajewski A."/>
            <person name="Carter-House D."/>
            <person name="Stajich J."/>
            <person name="Litt A."/>
        </authorList>
    </citation>
    <scope>NUCLEOTIDE SEQUENCE [LARGE SCALE GENOMIC DNA]</scope>
    <source>
        <strain evidence="2">AR-01</strain>
    </source>
</reference>
<comment type="caution">
    <text evidence="2">The sequence shown here is derived from an EMBL/GenBank/DDBJ whole genome shotgun (WGS) entry which is preliminary data.</text>
</comment>
<accession>A0ABS8US29</accession>
<feature type="compositionally biased region" description="Polar residues" evidence="1">
    <location>
        <begin position="25"/>
        <end position="43"/>
    </location>
</feature>